<evidence type="ECO:0000256" key="2">
    <source>
        <dbReference type="ARBA" id="ARBA00004496"/>
    </source>
</evidence>
<reference evidence="12" key="1">
    <citation type="submission" date="2021-07" db="EMBL/GenBank/DDBJ databases">
        <authorList>
            <person name="Catto M.A."/>
            <person name="Jacobson A."/>
            <person name="Kennedy G."/>
            <person name="Labadie P."/>
            <person name="Hunt B.G."/>
            <person name="Srinivasan R."/>
        </authorList>
    </citation>
    <scope>NUCLEOTIDE SEQUENCE</scope>
    <source>
        <strain evidence="12">PL_HMW_Pooled</strain>
        <tissue evidence="12">Head</tissue>
    </source>
</reference>
<dbReference type="Pfam" id="PF00326">
    <property type="entry name" value="Peptidase_S9"/>
    <property type="match status" value="1"/>
</dbReference>
<dbReference type="InterPro" id="IPR001375">
    <property type="entry name" value="Peptidase_S9_cat"/>
</dbReference>
<feature type="domain" description="Peptidase S9 prolyl oligopeptidase catalytic" evidence="10">
    <location>
        <begin position="503"/>
        <end position="698"/>
    </location>
</feature>
<comment type="subcellular location">
    <subcellularLocation>
        <location evidence="2">Cytoplasm</location>
    </subcellularLocation>
</comment>
<dbReference type="SUPFAM" id="SSF53474">
    <property type="entry name" value="alpha/beta-Hydrolases"/>
    <property type="match status" value="1"/>
</dbReference>
<evidence type="ECO:0000256" key="5">
    <source>
        <dbReference type="ARBA" id="ARBA00012917"/>
    </source>
</evidence>
<comment type="catalytic activity">
    <reaction evidence="1">
        <text>Cleavage of an N-acetyl or N-formyl amino acid from the N-terminus of a polypeptide.</text>
        <dbReference type="EC" id="3.4.19.1"/>
    </reaction>
</comment>
<evidence type="ECO:0000256" key="4">
    <source>
        <dbReference type="ARBA" id="ARBA00011881"/>
    </source>
</evidence>
<evidence type="ECO:0000256" key="3">
    <source>
        <dbReference type="ARBA" id="ARBA00010040"/>
    </source>
</evidence>
<keyword evidence="7" id="KW-0963">Cytoplasm</keyword>
<organism evidence="12 13">
    <name type="scientific">Frankliniella fusca</name>
    <dbReference type="NCBI Taxonomy" id="407009"/>
    <lineage>
        <taxon>Eukaryota</taxon>
        <taxon>Metazoa</taxon>
        <taxon>Ecdysozoa</taxon>
        <taxon>Arthropoda</taxon>
        <taxon>Hexapoda</taxon>
        <taxon>Insecta</taxon>
        <taxon>Pterygota</taxon>
        <taxon>Neoptera</taxon>
        <taxon>Paraneoptera</taxon>
        <taxon>Thysanoptera</taxon>
        <taxon>Terebrantia</taxon>
        <taxon>Thripoidea</taxon>
        <taxon>Thripidae</taxon>
        <taxon>Frankliniella</taxon>
    </lineage>
</organism>
<feature type="region of interest" description="Disordered" evidence="9">
    <location>
        <begin position="163"/>
        <end position="183"/>
    </location>
</feature>
<evidence type="ECO:0000256" key="1">
    <source>
        <dbReference type="ARBA" id="ARBA00000721"/>
    </source>
</evidence>
<dbReference type="GO" id="GO:0008242">
    <property type="term" value="F:omega peptidase activity"/>
    <property type="evidence" value="ECO:0007669"/>
    <property type="project" value="UniProtKB-EC"/>
</dbReference>
<dbReference type="Gene3D" id="3.40.50.1820">
    <property type="entry name" value="alpha/beta hydrolase"/>
    <property type="match status" value="1"/>
</dbReference>
<keyword evidence="13" id="KW-1185">Reference proteome</keyword>
<evidence type="ECO:0000256" key="9">
    <source>
        <dbReference type="SAM" id="MobiDB-lite"/>
    </source>
</evidence>
<dbReference type="InterPro" id="IPR045550">
    <property type="entry name" value="AARE_N"/>
</dbReference>
<dbReference type="GO" id="GO:0006508">
    <property type="term" value="P:proteolysis"/>
    <property type="evidence" value="ECO:0007669"/>
    <property type="project" value="InterPro"/>
</dbReference>
<keyword evidence="8" id="KW-0378">Hydrolase</keyword>
<proteinExistence type="inferred from homology"/>
<dbReference type="InterPro" id="IPR011042">
    <property type="entry name" value="6-blade_b-propeller_TolB-like"/>
</dbReference>
<name>A0AAE1HXK5_9NEOP</name>
<evidence type="ECO:0000259" key="10">
    <source>
        <dbReference type="Pfam" id="PF00326"/>
    </source>
</evidence>
<dbReference type="InterPro" id="IPR029058">
    <property type="entry name" value="AB_hydrolase_fold"/>
</dbReference>
<evidence type="ECO:0000256" key="6">
    <source>
        <dbReference type="ARBA" id="ARBA00018421"/>
    </source>
</evidence>
<evidence type="ECO:0000256" key="8">
    <source>
        <dbReference type="ARBA" id="ARBA00022801"/>
    </source>
</evidence>
<dbReference type="Pfam" id="PF19283">
    <property type="entry name" value="APEH_N"/>
    <property type="match status" value="1"/>
</dbReference>
<dbReference type="Gene3D" id="2.120.10.30">
    <property type="entry name" value="TolB, C-terminal domain"/>
    <property type="match status" value="1"/>
</dbReference>
<dbReference type="SUPFAM" id="SSF82171">
    <property type="entry name" value="DPP6 N-terminal domain-like"/>
    <property type="match status" value="1"/>
</dbReference>
<comment type="similarity">
    <text evidence="3">Belongs to the peptidase S9C family.</text>
</comment>
<feature type="domain" description="Acylamino-acid-releasing enzyme N-terminal" evidence="11">
    <location>
        <begin position="13"/>
        <end position="441"/>
    </location>
</feature>
<evidence type="ECO:0000256" key="7">
    <source>
        <dbReference type="ARBA" id="ARBA00022490"/>
    </source>
</evidence>
<dbReference type="EC" id="3.4.19.1" evidence="5"/>
<dbReference type="PANTHER" id="PTHR42776:SF4">
    <property type="entry name" value="ACYLAMINO-ACID-RELEASING ENZYME"/>
    <property type="match status" value="1"/>
</dbReference>
<dbReference type="GO" id="GO:0004252">
    <property type="term" value="F:serine-type endopeptidase activity"/>
    <property type="evidence" value="ECO:0007669"/>
    <property type="project" value="TreeGrafter"/>
</dbReference>
<dbReference type="Proteomes" id="UP001219518">
    <property type="component" value="Unassembled WGS sequence"/>
</dbReference>
<comment type="caution">
    <text evidence="12">The sequence shown here is derived from an EMBL/GenBank/DDBJ whole genome shotgun (WGS) entry which is preliminary data.</text>
</comment>
<gene>
    <name evidence="12" type="ORF">KUF71_017693</name>
</gene>
<dbReference type="PANTHER" id="PTHR42776">
    <property type="entry name" value="SERINE PEPTIDASE S9 FAMILY MEMBER"/>
    <property type="match status" value="1"/>
</dbReference>
<protein>
    <recommendedName>
        <fullName evidence="6">Acylamino-acid-releasing enzyme</fullName>
        <ecNumber evidence="5">3.4.19.1</ecNumber>
    </recommendedName>
</protein>
<evidence type="ECO:0000313" key="13">
    <source>
        <dbReference type="Proteomes" id="UP001219518"/>
    </source>
</evidence>
<dbReference type="GO" id="GO:0005737">
    <property type="term" value="C:cytoplasm"/>
    <property type="evidence" value="ECO:0007669"/>
    <property type="project" value="UniProtKB-SubCell"/>
</dbReference>
<dbReference type="EMBL" id="JAHWGI010001390">
    <property type="protein sequence ID" value="KAK3929233.1"/>
    <property type="molecule type" value="Genomic_DNA"/>
</dbReference>
<reference evidence="12" key="2">
    <citation type="journal article" date="2023" name="BMC Genomics">
        <title>Pest status, molecular evolution, and epigenetic factors derived from the genome assembly of Frankliniella fusca, a thysanopteran phytovirus vector.</title>
        <authorList>
            <person name="Catto M.A."/>
            <person name="Labadie P.E."/>
            <person name="Jacobson A.L."/>
            <person name="Kennedy G.G."/>
            <person name="Srinivasan R."/>
            <person name="Hunt B.G."/>
        </authorList>
    </citation>
    <scope>NUCLEOTIDE SEQUENCE</scope>
    <source>
        <strain evidence="12">PL_HMW_Pooled</strain>
    </source>
</reference>
<sequence>MNKQIETIVTLYKAAALVPAPSSAKILKNALPGKSVTIISRWSQRNLERGKMVKFQQTHLFDPATCKATDMFPVDVSNESISSISSSEELRATLREYQSGGSENKQYLEIWKHHQLFQNYDLTALDVHGDVYADDEFSSLEWSPCEKKLIYIAERKIPKSEPFYKPKAQDSKETDPEKAPQKGEEYTYREEWGELFVGKHQSVVVICELDSQRLTLLEAIPSDYSPGQVVWTPDGKGIVGVAWKNEPRRLGLVYCTNRESVIFFVSLENGEFSVLSSKGQAVRSPRFSPDGKNLVWLERKAGGPHHSGHKLMRCIWDTKKVSTVIDLVDSQIDIANGKLFSGIYALKLPQRCWSTDSKRLFFSTPQNFRVVSYVVDISNGKIIELEWPAGSSTIGSGTILDVSQDMFVMSRSSVCEPAALVLCVLPPAEQELTFKWMQITSWMVPADLQNCEVHYMTLLADNISDSVRHFNAIYVGPHGKPDGSVPLIVYPHGGPHSMFTDEYSLSVRLMVTLGYGVLLVNFRGSTGQGEGCVNFLPNRVGDADVKDVQQAKNVALKQFSCLHAKKCLLFGGSHGGFLVTHLAGQYPDDYCAVVARNPVVNIACMTGTSDIPDWCYTEAGILYNPASILSADALGAMQLCSPIQHATKVKAPTLLMLGKKDLRVPFSQGLSYYHILHANGLKTKVHVYEDVHGLSTVPVEMDNFINSLLWFGDHI</sequence>
<comment type="subunit">
    <text evidence="4">Homotetramer.</text>
</comment>
<accession>A0AAE1HXK5</accession>
<evidence type="ECO:0000259" key="11">
    <source>
        <dbReference type="Pfam" id="PF19283"/>
    </source>
</evidence>
<evidence type="ECO:0000313" key="12">
    <source>
        <dbReference type="EMBL" id="KAK3929233.1"/>
    </source>
</evidence>
<dbReference type="AlphaFoldDB" id="A0AAE1HXK5"/>